<proteinExistence type="inferred from homology"/>
<evidence type="ECO:0000259" key="8">
    <source>
        <dbReference type="SMART" id="SM00768"/>
    </source>
</evidence>
<keyword evidence="5" id="KW-0326">Glycosidase</keyword>
<dbReference type="SMART" id="SM00768">
    <property type="entry name" value="X8"/>
    <property type="match status" value="1"/>
</dbReference>
<keyword evidence="7" id="KW-0812">Transmembrane</keyword>
<dbReference type="GO" id="GO:0004553">
    <property type="term" value="F:hydrolase activity, hydrolyzing O-glycosyl compounds"/>
    <property type="evidence" value="ECO:0007669"/>
    <property type="project" value="InterPro"/>
</dbReference>
<dbReference type="Gene3D" id="1.20.58.1040">
    <property type="match status" value="1"/>
</dbReference>
<sequence length="506" mass="54056">MGINIHTLTDSLTHSLGRKQEVHCSAKEGVENGLDCAVSEWSGVEWSRSAQPSPAQPSAAESAAGLLNCITSGVLKCLPECCDLLTAHCSLLSSPAICIPCPSLPALPAPCADVSSSLLFSSCQAPFLASLPKPPPTTCTCTCTCLLSPSTPLRPLAQPPPCPPLLHALLSFAIAAASLSHMAPLCALPLVLGLLLLLPVSGTADASLLEFSHRSSREKVSSPEEVVRLLKDHAVTRFRLYDANHSILRALGNSSINVIVGVRNGEVEDLANDSENARKWIERNVLPFVKDTNVTAIAVGDESSTRALPHSVKQVQAMRNLHQALVKAKLGNQIEVASPRTVSEYSNDLSFASLKSSMPAEEQGFELSLDENLAKHRRLADDRGFVWCVVLRNSDVYAVQTALNWACARINCGPTYVGGTCFIPNTIWDHASWAFNAYYNSMNGAQDACNFSGTAYVSSNDPSSEQCFYQGTNSALAVNSACMQGRTVILSSAVALFAFLLVLFVL</sequence>
<dbReference type="AlphaFoldDB" id="A0A8T0IE34"/>
<dbReference type="InterPro" id="IPR012946">
    <property type="entry name" value="X8"/>
</dbReference>
<feature type="domain" description="X8" evidence="8">
    <location>
        <begin position="386"/>
        <end position="469"/>
    </location>
</feature>
<keyword evidence="10" id="KW-1185">Reference proteome</keyword>
<dbReference type="EMBL" id="CM026424">
    <property type="protein sequence ID" value="KAG0581652.1"/>
    <property type="molecule type" value="Genomic_DNA"/>
</dbReference>
<evidence type="ECO:0000256" key="2">
    <source>
        <dbReference type="ARBA" id="ARBA00022729"/>
    </source>
</evidence>
<evidence type="ECO:0000256" key="4">
    <source>
        <dbReference type="ARBA" id="ARBA00023157"/>
    </source>
</evidence>
<evidence type="ECO:0000256" key="7">
    <source>
        <dbReference type="SAM" id="Phobius"/>
    </source>
</evidence>
<accession>A0A8T0IE34</accession>
<comment type="similarity">
    <text evidence="1 6">Belongs to the glycosyl hydrolase 17 family.</text>
</comment>
<evidence type="ECO:0000256" key="1">
    <source>
        <dbReference type="ARBA" id="ARBA00008773"/>
    </source>
</evidence>
<evidence type="ECO:0000256" key="5">
    <source>
        <dbReference type="ARBA" id="ARBA00023295"/>
    </source>
</evidence>
<dbReference type="InterPro" id="IPR000490">
    <property type="entry name" value="Glyco_hydro_17"/>
</dbReference>
<keyword evidence="7" id="KW-1133">Transmembrane helix</keyword>
<feature type="transmembrane region" description="Helical" evidence="7">
    <location>
        <begin position="488"/>
        <end position="505"/>
    </location>
</feature>
<reference evidence="9" key="1">
    <citation type="submission" date="2020-06" db="EMBL/GenBank/DDBJ databases">
        <title>WGS assembly of Ceratodon purpureus strain R40.</title>
        <authorList>
            <person name="Carey S.B."/>
            <person name="Jenkins J."/>
            <person name="Shu S."/>
            <person name="Lovell J.T."/>
            <person name="Sreedasyam A."/>
            <person name="Maumus F."/>
            <person name="Tiley G.P."/>
            <person name="Fernandez-Pozo N."/>
            <person name="Barry K."/>
            <person name="Chen C."/>
            <person name="Wang M."/>
            <person name="Lipzen A."/>
            <person name="Daum C."/>
            <person name="Saski C.A."/>
            <person name="Payton A.C."/>
            <person name="Mcbreen J.C."/>
            <person name="Conrad R.E."/>
            <person name="Kollar L.M."/>
            <person name="Olsson S."/>
            <person name="Huttunen S."/>
            <person name="Landis J.B."/>
            <person name="Wickett N.J."/>
            <person name="Johnson M.G."/>
            <person name="Rensing S.A."/>
            <person name="Grimwood J."/>
            <person name="Schmutz J."/>
            <person name="Mcdaniel S.F."/>
        </authorList>
    </citation>
    <scope>NUCLEOTIDE SEQUENCE</scope>
    <source>
        <strain evidence="9">R40</strain>
    </source>
</reference>
<name>A0A8T0IE34_CERPU</name>
<keyword evidence="2" id="KW-0732">Signal</keyword>
<evidence type="ECO:0000313" key="9">
    <source>
        <dbReference type="EMBL" id="KAG0581652.1"/>
    </source>
</evidence>
<organism evidence="9 10">
    <name type="scientific">Ceratodon purpureus</name>
    <name type="common">Fire moss</name>
    <name type="synonym">Dicranum purpureum</name>
    <dbReference type="NCBI Taxonomy" id="3225"/>
    <lineage>
        <taxon>Eukaryota</taxon>
        <taxon>Viridiplantae</taxon>
        <taxon>Streptophyta</taxon>
        <taxon>Embryophyta</taxon>
        <taxon>Bryophyta</taxon>
        <taxon>Bryophytina</taxon>
        <taxon>Bryopsida</taxon>
        <taxon>Dicranidae</taxon>
        <taxon>Pseudoditrichales</taxon>
        <taxon>Ditrichaceae</taxon>
        <taxon>Ceratodon</taxon>
    </lineage>
</organism>
<evidence type="ECO:0000313" key="10">
    <source>
        <dbReference type="Proteomes" id="UP000822688"/>
    </source>
</evidence>
<dbReference type="Gene3D" id="3.20.20.80">
    <property type="entry name" value="Glycosidases"/>
    <property type="match status" value="1"/>
</dbReference>
<dbReference type="Pfam" id="PF00332">
    <property type="entry name" value="Glyco_hydro_17"/>
    <property type="match status" value="1"/>
</dbReference>
<evidence type="ECO:0000256" key="6">
    <source>
        <dbReference type="RuleBase" id="RU004335"/>
    </source>
</evidence>
<keyword evidence="7" id="KW-0472">Membrane</keyword>
<dbReference type="PANTHER" id="PTHR32227">
    <property type="entry name" value="GLUCAN ENDO-1,3-BETA-GLUCOSIDASE BG1-RELATED-RELATED"/>
    <property type="match status" value="1"/>
</dbReference>
<dbReference type="InterPro" id="IPR044965">
    <property type="entry name" value="Glyco_hydro_17_plant"/>
</dbReference>
<dbReference type="Pfam" id="PF07983">
    <property type="entry name" value="X8"/>
    <property type="match status" value="1"/>
</dbReference>
<dbReference type="SUPFAM" id="SSF51445">
    <property type="entry name" value="(Trans)glycosidases"/>
    <property type="match status" value="1"/>
</dbReference>
<keyword evidence="3" id="KW-0378">Hydrolase</keyword>
<keyword evidence="4" id="KW-1015">Disulfide bond</keyword>
<comment type="caution">
    <text evidence="9">The sequence shown here is derived from an EMBL/GenBank/DDBJ whole genome shotgun (WGS) entry which is preliminary data.</text>
</comment>
<protein>
    <recommendedName>
        <fullName evidence="8">X8 domain-containing protein</fullName>
    </recommendedName>
</protein>
<dbReference type="Proteomes" id="UP000822688">
    <property type="component" value="Chromosome 4"/>
</dbReference>
<dbReference type="InterPro" id="IPR017853">
    <property type="entry name" value="GH"/>
</dbReference>
<dbReference type="GO" id="GO:0005975">
    <property type="term" value="P:carbohydrate metabolic process"/>
    <property type="evidence" value="ECO:0007669"/>
    <property type="project" value="InterPro"/>
</dbReference>
<evidence type="ECO:0000256" key="3">
    <source>
        <dbReference type="ARBA" id="ARBA00022801"/>
    </source>
</evidence>
<gene>
    <name evidence="9" type="ORF">KC19_4G269100</name>
</gene>